<dbReference type="EMBL" id="JBHRTQ010000003">
    <property type="protein sequence ID" value="MFC3173130.1"/>
    <property type="molecule type" value="Genomic_DNA"/>
</dbReference>
<protein>
    <submittedName>
        <fullName evidence="1">Uncharacterized protein</fullName>
    </submittedName>
</protein>
<organism evidence="1 2">
    <name type="scientific">Novosphingobium bradum</name>
    <dbReference type="NCBI Taxonomy" id="1737444"/>
    <lineage>
        <taxon>Bacteria</taxon>
        <taxon>Pseudomonadati</taxon>
        <taxon>Pseudomonadota</taxon>
        <taxon>Alphaproteobacteria</taxon>
        <taxon>Sphingomonadales</taxon>
        <taxon>Sphingomonadaceae</taxon>
        <taxon>Novosphingobium</taxon>
    </lineage>
</organism>
<keyword evidence="2" id="KW-1185">Reference proteome</keyword>
<name>A0ABV7IK93_9SPHN</name>
<reference evidence="2" key="1">
    <citation type="journal article" date="2019" name="Int. J. Syst. Evol. Microbiol.">
        <title>The Global Catalogue of Microorganisms (GCM) 10K type strain sequencing project: providing services to taxonomists for standard genome sequencing and annotation.</title>
        <authorList>
            <consortium name="The Broad Institute Genomics Platform"/>
            <consortium name="The Broad Institute Genome Sequencing Center for Infectious Disease"/>
            <person name="Wu L."/>
            <person name="Ma J."/>
        </authorList>
    </citation>
    <scope>NUCLEOTIDE SEQUENCE [LARGE SCALE GENOMIC DNA]</scope>
    <source>
        <strain evidence="2">KCTC 42984</strain>
    </source>
</reference>
<comment type="caution">
    <text evidence="1">The sequence shown here is derived from an EMBL/GenBank/DDBJ whole genome shotgun (WGS) entry which is preliminary data.</text>
</comment>
<accession>A0ABV7IK93</accession>
<dbReference type="RefSeq" id="WP_379508523.1">
    <property type="nucleotide sequence ID" value="NZ_JBHRTQ010000003.1"/>
</dbReference>
<evidence type="ECO:0000313" key="1">
    <source>
        <dbReference type="EMBL" id="MFC3173130.1"/>
    </source>
</evidence>
<dbReference type="Proteomes" id="UP001595604">
    <property type="component" value="Unassembled WGS sequence"/>
</dbReference>
<evidence type="ECO:0000313" key="2">
    <source>
        <dbReference type="Proteomes" id="UP001595604"/>
    </source>
</evidence>
<sequence length="100" mass="10806">MSIHFAASRRPARSGLARCLSRPAWVAAHNDNGADETAARIDTPLLRATLEHFAAHGLAAAGQAYDKANAALAAGDAAGQHHWMAVCRMLDRRLPARRRR</sequence>
<proteinExistence type="predicted"/>
<gene>
    <name evidence="1" type="ORF">ACFOD9_02575</name>
</gene>